<organism evidence="9 10">
    <name type="scientific">Cylindrotheca closterium</name>
    <dbReference type="NCBI Taxonomy" id="2856"/>
    <lineage>
        <taxon>Eukaryota</taxon>
        <taxon>Sar</taxon>
        <taxon>Stramenopiles</taxon>
        <taxon>Ochrophyta</taxon>
        <taxon>Bacillariophyta</taxon>
        <taxon>Bacillariophyceae</taxon>
        <taxon>Bacillariophycidae</taxon>
        <taxon>Bacillariales</taxon>
        <taxon>Bacillariaceae</taxon>
        <taxon>Cylindrotheca</taxon>
    </lineage>
</organism>
<evidence type="ECO:0000313" key="10">
    <source>
        <dbReference type="Proteomes" id="UP001295423"/>
    </source>
</evidence>
<dbReference type="Pfam" id="PF02729">
    <property type="entry name" value="OTCace_N"/>
    <property type="match status" value="1"/>
</dbReference>
<evidence type="ECO:0000256" key="6">
    <source>
        <dbReference type="RuleBase" id="RU003634"/>
    </source>
</evidence>
<comment type="similarity">
    <text evidence="1">Belongs to the aspartate/ornithine carbamoyltransferase superfamily. OTCase family.</text>
</comment>
<dbReference type="PROSITE" id="PS00097">
    <property type="entry name" value="CARBAMOYLTRANSFERASE"/>
    <property type="match status" value="1"/>
</dbReference>
<evidence type="ECO:0000256" key="1">
    <source>
        <dbReference type="ARBA" id="ARBA00007805"/>
    </source>
</evidence>
<evidence type="ECO:0000259" key="7">
    <source>
        <dbReference type="Pfam" id="PF00185"/>
    </source>
</evidence>
<dbReference type="GO" id="GO:0019240">
    <property type="term" value="P:citrulline biosynthetic process"/>
    <property type="evidence" value="ECO:0007669"/>
    <property type="project" value="TreeGrafter"/>
</dbReference>
<gene>
    <name evidence="9" type="ORF">CYCCA115_LOCUS14329</name>
</gene>
<evidence type="ECO:0000256" key="2">
    <source>
        <dbReference type="ARBA" id="ARBA00013007"/>
    </source>
</evidence>
<dbReference type="GO" id="GO:0005737">
    <property type="term" value="C:cytoplasm"/>
    <property type="evidence" value="ECO:0007669"/>
    <property type="project" value="UniProtKB-ARBA"/>
</dbReference>
<dbReference type="PRINTS" id="PR00100">
    <property type="entry name" value="AOTCASE"/>
</dbReference>
<dbReference type="SUPFAM" id="SSF53671">
    <property type="entry name" value="Aspartate/ornithine carbamoyltransferase"/>
    <property type="match status" value="1"/>
</dbReference>
<evidence type="ECO:0000256" key="4">
    <source>
        <dbReference type="ARBA" id="ARBA00022605"/>
    </source>
</evidence>
<keyword evidence="10" id="KW-1185">Reference proteome</keyword>
<accession>A0AAD2FVZ1</accession>
<evidence type="ECO:0000256" key="5">
    <source>
        <dbReference type="ARBA" id="ARBA00022679"/>
    </source>
</evidence>
<reference evidence="9" key="1">
    <citation type="submission" date="2023-08" db="EMBL/GenBank/DDBJ databases">
        <authorList>
            <person name="Audoor S."/>
            <person name="Bilcke G."/>
        </authorList>
    </citation>
    <scope>NUCLEOTIDE SEQUENCE</scope>
</reference>
<proteinExistence type="inferred from homology"/>
<dbReference type="NCBIfam" id="NF001986">
    <property type="entry name" value="PRK00779.1"/>
    <property type="match status" value="1"/>
</dbReference>
<keyword evidence="4" id="KW-0028">Amino-acid biosynthesis</keyword>
<dbReference type="PRINTS" id="PR00102">
    <property type="entry name" value="OTCASE"/>
</dbReference>
<feature type="domain" description="Aspartate/ornithine carbamoyltransferase carbamoyl-P binding" evidence="8">
    <location>
        <begin position="56"/>
        <end position="197"/>
    </location>
</feature>
<dbReference type="FunFam" id="3.40.50.1370:FF:000009">
    <property type="entry name" value="Ornithine carbamoyltransferase, mitochondrial"/>
    <property type="match status" value="1"/>
</dbReference>
<protein>
    <recommendedName>
        <fullName evidence="2">ornithine carbamoyltransferase</fullName>
        <ecNumber evidence="2">2.1.3.3</ecNumber>
    </recommendedName>
</protein>
<dbReference type="InterPro" id="IPR036901">
    <property type="entry name" value="Asp/Orn_carbamoylTrfase_sf"/>
</dbReference>
<dbReference type="GO" id="GO:0016597">
    <property type="term" value="F:amino acid binding"/>
    <property type="evidence" value="ECO:0007669"/>
    <property type="project" value="InterPro"/>
</dbReference>
<dbReference type="Pfam" id="PF00185">
    <property type="entry name" value="OTCace"/>
    <property type="match status" value="1"/>
</dbReference>
<dbReference type="Proteomes" id="UP001295423">
    <property type="component" value="Unassembled WGS sequence"/>
</dbReference>
<dbReference type="PANTHER" id="PTHR45753:SF3">
    <property type="entry name" value="ORNITHINE TRANSCARBAMYLASE, MITOCHONDRIAL"/>
    <property type="match status" value="1"/>
</dbReference>
<dbReference type="InterPro" id="IPR002292">
    <property type="entry name" value="Orn/put_carbamltrans"/>
</dbReference>
<evidence type="ECO:0000259" key="8">
    <source>
        <dbReference type="Pfam" id="PF02729"/>
    </source>
</evidence>
<dbReference type="EC" id="2.1.3.3" evidence="2"/>
<dbReference type="InterPro" id="IPR006130">
    <property type="entry name" value="Asp/Orn_carbamoylTrfase"/>
</dbReference>
<dbReference type="GO" id="GO:0004585">
    <property type="term" value="F:ornithine carbamoyltransferase activity"/>
    <property type="evidence" value="ECO:0007669"/>
    <property type="project" value="UniProtKB-EC"/>
</dbReference>
<feature type="domain" description="Aspartate/ornithine carbamoyltransferase Asp/Orn-binding" evidence="7">
    <location>
        <begin position="206"/>
        <end position="357"/>
    </location>
</feature>
<dbReference type="InterPro" id="IPR006131">
    <property type="entry name" value="Asp_carbamoyltransf_Asp/Orn-bd"/>
</dbReference>
<comment type="caution">
    <text evidence="9">The sequence shown here is derived from an EMBL/GenBank/DDBJ whole genome shotgun (WGS) entry which is preliminary data.</text>
</comment>
<name>A0AAD2FVZ1_9STRA</name>
<evidence type="ECO:0000256" key="3">
    <source>
        <dbReference type="ARBA" id="ARBA00022571"/>
    </source>
</evidence>
<sequence length="364" mass="39875">MSTENDQNPSALKSQVDNMLRASTAAVKSVQTVVKTEVAKRFASTVAKNVKSLEGKHFMSIDKLSNDELDGLLQLAHHFKEVYAEKGPHLPKPLHGHSMSMIFQKRSTRTRVSTETGMALLGGHALFLGPSDIQLGVNESMKDTALVLSRFNSLVLARVHGHKDVVELAEYSQVPIINALSDLHHPLQTLADLMALQQRFGMDLSGKTVAWVGDGNNVLHDLMLGSVKMGMNVQIATPNGFEPDAEILAITKTLAEENGVSVMTTTIADDAVKGADVVVTDTWVSMGQEEEYAQRMKEFDGYQVNSELMAKANDGAVFLHCLPRHPEEVTDEVFYSDASLVFPEAENRMWTVMAVMAAQLGRVE</sequence>
<evidence type="ECO:0000313" key="9">
    <source>
        <dbReference type="EMBL" id="CAJ1953726.1"/>
    </source>
</evidence>
<dbReference type="NCBIfam" id="TIGR00658">
    <property type="entry name" value="orni_carb_tr"/>
    <property type="match status" value="1"/>
</dbReference>
<dbReference type="GO" id="GO:0042450">
    <property type="term" value="P:L-arginine biosynthetic process via ornithine"/>
    <property type="evidence" value="ECO:0007669"/>
    <property type="project" value="TreeGrafter"/>
</dbReference>
<dbReference type="InterPro" id="IPR006132">
    <property type="entry name" value="Asp/Orn_carbamoyltranf_P-bd"/>
</dbReference>
<keyword evidence="3" id="KW-0055">Arginine biosynthesis</keyword>
<dbReference type="EMBL" id="CAKOGP040001836">
    <property type="protein sequence ID" value="CAJ1953726.1"/>
    <property type="molecule type" value="Genomic_DNA"/>
</dbReference>
<keyword evidence="5 6" id="KW-0808">Transferase</keyword>
<dbReference type="Gene3D" id="3.40.50.1370">
    <property type="entry name" value="Aspartate/ornithine carbamoyltransferase"/>
    <property type="match status" value="2"/>
</dbReference>
<dbReference type="PANTHER" id="PTHR45753">
    <property type="entry name" value="ORNITHINE CARBAMOYLTRANSFERASE, MITOCHONDRIAL"/>
    <property type="match status" value="1"/>
</dbReference>
<dbReference type="AlphaFoldDB" id="A0AAD2FVZ1"/>